<name>A0ABD0J7E4_9CAEN</name>
<dbReference type="EMBL" id="JACVVK020000584">
    <property type="protein sequence ID" value="KAK7464581.1"/>
    <property type="molecule type" value="Genomic_DNA"/>
</dbReference>
<evidence type="ECO:0000313" key="3">
    <source>
        <dbReference type="Proteomes" id="UP001519460"/>
    </source>
</evidence>
<organism evidence="2 3">
    <name type="scientific">Batillaria attramentaria</name>
    <dbReference type="NCBI Taxonomy" id="370345"/>
    <lineage>
        <taxon>Eukaryota</taxon>
        <taxon>Metazoa</taxon>
        <taxon>Spiralia</taxon>
        <taxon>Lophotrochozoa</taxon>
        <taxon>Mollusca</taxon>
        <taxon>Gastropoda</taxon>
        <taxon>Caenogastropoda</taxon>
        <taxon>Sorbeoconcha</taxon>
        <taxon>Cerithioidea</taxon>
        <taxon>Batillariidae</taxon>
        <taxon>Batillaria</taxon>
    </lineage>
</organism>
<evidence type="ECO:0000256" key="1">
    <source>
        <dbReference type="SAM" id="MobiDB-lite"/>
    </source>
</evidence>
<protein>
    <submittedName>
        <fullName evidence="2">Uncharacterized protein</fullName>
    </submittedName>
</protein>
<feature type="region of interest" description="Disordered" evidence="1">
    <location>
        <begin position="1"/>
        <end position="21"/>
    </location>
</feature>
<dbReference type="AlphaFoldDB" id="A0ABD0J7E4"/>
<evidence type="ECO:0000313" key="2">
    <source>
        <dbReference type="EMBL" id="KAK7464581.1"/>
    </source>
</evidence>
<sequence>MSSTNGESERRRLPPPPPPPRIHKTVDFVAFVKILVLLKSTVTTARVVDVLSKSTVRTARVVRRTVDIADQNCTCCLAYCGNRHAELDVFDVVWESHPIRVKTHVVVTVWVLAGMNFCAIRNVQGWFLPPSVGDMNLCGVLIWTDLNFCGIRCAYKSCAAVNDSLVNSVQPCTAVNSSLAVNFCSVTRCSERLPGKLTSVQSCTAVNSSLVNFCSVLCCSERLPRKFCSTLHCSEQLPCKLLFSHALQ</sequence>
<keyword evidence="3" id="KW-1185">Reference proteome</keyword>
<dbReference type="Proteomes" id="UP001519460">
    <property type="component" value="Unassembled WGS sequence"/>
</dbReference>
<proteinExistence type="predicted"/>
<accession>A0ABD0J7E4</accession>
<comment type="caution">
    <text evidence="2">The sequence shown here is derived from an EMBL/GenBank/DDBJ whole genome shotgun (WGS) entry which is preliminary data.</text>
</comment>
<gene>
    <name evidence="2" type="ORF">BaRGS_00037860</name>
</gene>
<reference evidence="2 3" key="1">
    <citation type="journal article" date="2023" name="Sci. Data">
        <title>Genome assembly of the Korean intertidal mud-creeper Batillaria attramentaria.</title>
        <authorList>
            <person name="Patra A.K."/>
            <person name="Ho P.T."/>
            <person name="Jun S."/>
            <person name="Lee S.J."/>
            <person name="Kim Y."/>
            <person name="Won Y.J."/>
        </authorList>
    </citation>
    <scope>NUCLEOTIDE SEQUENCE [LARGE SCALE GENOMIC DNA]</scope>
    <source>
        <strain evidence="2">Wonlab-2016</strain>
    </source>
</reference>